<keyword evidence="3" id="KW-1185">Reference proteome</keyword>
<dbReference type="GO" id="GO:0000455">
    <property type="term" value="P:enzyme-directed rRNA pseudouridine synthesis"/>
    <property type="evidence" value="ECO:0007669"/>
    <property type="project" value="TreeGrafter"/>
</dbReference>
<dbReference type="PROSITE" id="PS01129">
    <property type="entry name" value="PSI_RLU"/>
    <property type="match status" value="1"/>
</dbReference>
<dbReference type="eggNOG" id="COG0564">
    <property type="taxonomic scope" value="Bacteria"/>
</dbReference>
<dbReference type="Pfam" id="PF00849">
    <property type="entry name" value="PseudoU_synth_2"/>
    <property type="match status" value="1"/>
</dbReference>
<sequence>MRTRPAPIEGLAASTLQLPPGPWSTVLEGLCARFPAVSREQWQERMARGRVVDGDGRGLTPETPYRVGLEVHYYREVADEAPIPFEEVVLHVDGDLLVADKPHYLPVTPAGAHVHETLLGRLIRQTGNPALVPLHRIDRETAGLVLFSTNPDSRAHYQALFRERRIEKNYEAIAPALPELEFPCTRISRIVAGDPFFRMQEIDGPANSETRIDVIARGEDFWHYALAPVTGRKHQLRVHLSALGAPICNDGMYPVLRPRAAGDFSAPLQLLARQLAFVDPLTGVARRFTSGFSLEAAPMHIPTPTSSIDPPG</sequence>
<dbReference type="GO" id="GO:0009982">
    <property type="term" value="F:pseudouridine synthase activity"/>
    <property type="evidence" value="ECO:0007669"/>
    <property type="project" value="InterPro"/>
</dbReference>
<dbReference type="PANTHER" id="PTHR21600:SF84">
    <property type="entry name" value="PSEUDOURIDINE SYNTHASE RSUA_RLUA-LIKE DOMAIN-CONTAINING PROTEIN"/>
    <property type="match status" value="1"/>
</dbReference>
<reference evidence="2 3" key="1">
    <citation type="submission" date="2013-09" db="EMBL/GenBank/DDBJ databases">
        <title>Genome sequencing of Arenimonas oryziterrae.</title>
        <authorList>
            <person name="Chen F."/>
            <person name="Wang G."/>
        </authorList>
    </citation>
    <scope>NUCLEOTIDE SEQUENCE [LARGE SCALE GENOMIC DNA]</scope>
    <source>
        <strain evidence="2 3">YC6267</strain>
    </source>
</reference>
<proteinExistence type="predicted"/>
<dbReference type="InterPro" id="IPR006224">
    <property type="entry name" value="PsdUridine_synth_RluA-like_CS"/>
</dbReference>
<dbReference type="SUPFAM" id="SSF55120">
    <property type="entry name" value="Pseudouridine synthase"/>
    <property type="match status" value="1"/>
</dbReference>
<accession>A0A091AXB9</accession>
<evidence type="ECO:0000313" key="3">
    <source>
        <dbReference type="Proteomes" id="UP000029385"/>
    </source>
</evidence>
<dbReference type="RefSeq" id="WP_022969707.1">
    <property type="nucleotide sequence ID" value="NZ_ATVD01000003.1"/>
</dbReference>
<dbReference type="InterPro" id="IPR020103">
    <property type="entry name" value="PsdUridine_synth_cat_dom_sf"/>
</dbReference>
<dbReference type="EMBL" id="AVCI01000004">
    <property type="protein sequence ID" value="KFN43922.1"/>
    <property type="molecule type" value="Genomic_DNA"/>
</dbReference>
<dbReference type="Proteomes" id="UP000029385">
    <property type="component" value="Unassembled WGS sequence"/>
</dbReference>
<dbReference type="PATRIC" id="fig|1121015.4.peg.1135"/>
<dbReference type="GO" id="GO:0140098">
    <property type="term" value="F:catalytic activity, acting on RNA"/>
    <property type="evidence" value="ECO:0007669"/>
    <property type="project" value="UniProtKB-ARBA"/>
</dbReference>
<comment type="caution">
    <text evidence="2">The sequence shown here is derived from an EMBL/GenBank/DDBJ whole genome shotgun (WGS) entry which is preliminary data.</text>
</comment>
<dbReference type="AlphaFoldDB" id="A0A091AXB9"/>
<name>A0A091AXB9_9GAMM</name>
<dbReference type="InterPro" id="IPR006145">
    <property type="entry name" value="PsdUridine_synth_RsuA/RluA"/>
</dbReference>
<dbReference type="PANTHER" id="PTHR21600">
    <property type="entry name" value="MITOCHONDRIAL RNA PSEUDOURIDINE SYNTHASE"/>
    <property type="match status" value="1"/>
</dbReference>
<gene>
    <name evidence="2" type="ORF">N789_08210</name>
</gene>
<dbReference type="OrthoDB" id="9807829at2"/>
<dbReference type="GO" id="GO:0003723">
    <property type="term" value="F:RNA binding"/>
    <property type="evidence" value="ECO:0007669"/>
    <property type="project" value="InterPro"/>
</dbReference>
<dbReference type="STRING" id="1121015.GCA_000420545_02093"/>
<organism evidence="2 3">
    <name type="scientific">Arenimonas oryziterrae DSM 21050 = YC6267</name>
    <dbReference type="NCBI Taxonomy" id="1121015"/>
    <lineage>
        <taxon>Bacteria</taxon>
        <taxon>Pseudomonadati</taxon>
        <taxon>Pseudomonadota</taxon>
        <taxon>Gammaproteobacteria</taxon>
        <taxon>Lysobacterales</taxon>
        <taxon>Lysobacteraceae</taxon>
        <taxon>Arenimonas</taxon>
    </lineage>
</organism>
<protein>
    <recommendedName>
        <fullName evidence="1">Pseudouridine synthase RsuA/RluA-like domain-containing protein</fullName>
    </recommendedName>
</protein>
<evidence type="ECO:0000259" key="1">
    <source>
        <dbReference type="Pfam" id="PF00849"/>
    </source>
</evidence>
<dbReference type="InterPro" id="IPR050188">
    <property type="entry name" value="RluA_PseudoU_synthase"/>
</dbReference>
<evidence type="ECO:0000313" key="2">
    <source>
        <dbReference type="EMBL" id="KFN43922.1"/>
    </source>
</evidence>
<feature type="domain" description="Pseudouridine synthase RsuA/RluA-like" evidence="1">
    <location>
        <begin position="95"/>
        <end position="242"/>
    </location>
</feature>
<dbReference type="Gene3D" id="3.30.2350.10">
    <property type="entry name" value="Pseudouridine synthase"/>
    <property type="match status" value="1"/>
</dbReference>